<dbReference type="EC" id="1.8.98.1" evidence="10"/>
<organism evidence="10 11">
    <name type="scientific">Desulfosalsimonas propionicica</name>
    <dbReference type="NCBI Taxonomy" id="332175"/>
    <lineage>
        <taxon>Bacteria</taxon>
        <taxon>Pseudomonadati</taxon>
        <taxon>Thermodesulfobacteriota</taxon>
        <taxon>Desulfobacteria</taxon>
        <taxon>Desulfobacterales</taxon>
        <taxon>Desulfosalsimonadaceae</taxon>
        <taxon>Desulfosalsimonas</taxon>
    </lineage>
</organism>
<evidence type="ECO:0000256" key="1">
    <source>
        <dbReference type="ARBA" id="ARBA00001974"/>
    </source>
</evidence>
<dbReference type="Gene3D" id="3.50.50.60">
    <property type="entry name" value="FAD/NAD(P)-binding domain"/>
    <property type="match status" value="1"/>
</dbReference>
<sequence>MNIELLTLSEIVDVAGQAGNFTVTVKKNPRYIDMDKCIACGICAQRCPKKVDDEFNMGIAKRKAAYIPYGQTVPLKYVIDPVNCLYFTKGKCRACEKFCPTGAVNFEDKEEILDFSVGSLILSPGFESYDPSGLDFYGYGKIPDVVTSMEYERMLSAGGPFQGHLEKRSDGREPKSIAWIQCVGSRNTNQCENGYCSSVCCMYAMKQAIITDTHIAGGGEQTIFMMDLRAHGKEFERYHQYALEHNVRFVRARPHTIDPGPGNSGVTMRYVTEDGRTMKEDFDMAVLSVGMEASDDARRLAEKTGISLNHYQFAQTSSFKPAASTREGIFIGGAFGGPMNIPTAVAQASSAAAEAARGLVSSKNTLTREKKYPAETNIAGKEPRIGVFVCSCGVNISSTVDVEAVVEYTKSLSNVVFVENNMFSCSTDTQHMMAKAVAENELNRIVVAACSPRTHEPLFQDTLKEAGLNGYLLEMANIRNHNAWVHQQEPEKATQKAMDQVRMAVAKARMVQPLDKLEVEVTQKALVVGGGPAGLSAALGLAEQGYETVLVEKTGQLGGNALNIRKTAKGEDVGPALREMIRNVEANQRIRVLKNARLTTVNGIVGSFSSDVEADGKTEHIEYGAAILATGGRETVPEQYLYGTDSRVMTHLEFDRELADHAGRVKQANTAVFIQCVGSRNEKRNYCSRICCTHTAKSAIELKEQNPDMNVYVLYRDIRTYGAKEDFYTKARKLGVKFIRYDPKDNDPEVYQEDAGLKIRVTDPILGLPVAIDTDYLVLAAAIEANEISDLLSLFRCDTNQDGFLNEAHPKLRPVDLAVDGLFMAGMAAYPKMIEGSVSQARAAVSRAGVILSRNRMYLDAVKSYVTEQCDGCAVCLDVCPYDAISLTEETIDGRSVKKVSTEAALCKGCGLCEATCPKQGIQVYSFTNNQLRAQVRAALDLRN</sequence>
<evidence type="ECO:0000256" key="2">
    <source>
        <dbReference type="ARBA" id="ARBA00006561"/>
    </source>
</evidence>
<dbReference type="InterPro" id="IPR039650">
    <property type="entry name" value="HdrA-like"/>
</dbReference>
<evidence type="ECO:0000256" key="8">
    <source>
        <dbReference type="ARBA" id="ARBA00023014"/>
    </source>
</evidence>
<comment type="cofactor">
    <cofactor evidence="1">
        <name>FAD</name>
        <dbReference type="ChEBI" id="CHEBI:57692"/>
    </cofactor>
</comment>
<dbReference type="InterPro" id="IPR017896">
    <property type="entry name" value="4Fe4S_Fe-S-bd"/>
</dbReference>
<comment type="similarity">
    <text evidence="2">Belongs to the HdrA family.</text>
</comment>
<dbReference type="GO" id="GO:0051539">
    <property type="term" value="F:4 iron, 4 sulfur cluster binding"/>
    <property type="evidence" value="ECO:0007669"/>
    <property type="project" value="UniProtKB-KW"/>
</dbReference>
<evidence type="ECO:0000256" key="4">
    <source>
        <dbReference type="ARBA" id="ARBA00022723"/>
    </source>
</evidence>
<comment type="caution">
    <text evidence="10">The sequence shown here is derived from an EMBL/GenBank/DDBJ whole genome shotgun (WGS) entry which is preliminary data.</text>
</comment>
<dbReference type="Pfam" id="PF07992">
    <property type="entry name" value="Pyr_redox_2"/>
    <property type="match status" value="1"/>
</dbReference>
<evidence type="ECO:0000256" key="6">
    <source>
        <dbReference type="ARBA" id="ARBA00023002"/>
    </source>
</evidence>
<dbReference type="GO" id="GO:0046872">
    <property type="term" value="F:metal ion binding"/>
    <property type="evidence" value="ECO:0007669"/>
    <property type="project" value="UniProtKB-KW"/>
</dbReference>
<feature type="domain" description="4Fe-4S ferredoxin-type" evidence="9">
    <location>
        <begin position="28"/>
        <end position="58"/>
    </location>
</feature>
<accession>A0A7W0C6R8</accession>
<dbReference type="SUPFAM" id="SSF51905">
    <property type="entry name" value="FAD/NAD(P)-binding domain"/>
    <property type="match status" value="2"/>
</dbReference>
<dbReference type="Pfam" id="PF12838">
    <property type="entry name" value="Fer4_7"/>
    <property type="match status" value="1"/>
</dbReference>
<dbReference type="Gene3D" id="3.30.70.20">
    <property type="match status" value="2"/>
</dbReference>
<dbReference type="InterPro" id="IPR036188">
    <property type="entry name" value="FAD/NAD-bd_sf"/>
</dbReference>
<keyword evidence="6 10" id="KW-0560">Oxidoreductase</keyword>
<keyword evidence="3" id="KW-0004">4Fe-4S</keyword>
<proteinExistence type="inferred from homology"/>
<evidence type="ECO:0000256" key="5">
    <source>
        <dbReference type="ARBA" id="ARBA00022827"/>
    </source>
</evidence>
<evidence type="ECO:0000256" key="3">
    <source>
        <dbReference type="ARBA" id="ARBA00022485"/>
    </source>
</evidence>
<dbReference type="InterPro" id="IPR017900">
    <property type="entry name" value="4Fe4S_Fe_S_CS"/>
</dbReference>
<dbReference type="PANTHER" id="PTHR43498:SF1">
    <property type="entry name" value="COB--COM HETERODISULFIDE REDUCTASE IRON-SULFUR SUBUNIT A"/>
    <property type="match status" value="1"/>
</dbReference>
<protein>
    <submittedName>
        <fullName evidence="10">Heterodisulfide reductase subunit A</fullName>
        <ecNumber evidence="10">1.8.98.1</ecNumber>
    </submittedName>
</protein>
<dbReference type="PROSITE" id="PS51379">
    <property type="entry name" value="4FE4S_FER_2"/>
    <property type="match status" value="4"/>
</dbReference>
<reference evidence="10 11" key="1">
    <citation type="submission" date="2020-07" db="EMBL/GenBank/DDBJ databases">
        <title>Genomic Encyclopedia of Type Strains, Phase IV (KMG-IV): sequencing the most valuable type-strain genomes for metagenomic binning, comparative biology and taxonomic classification.</title>
        <authorList>
            <person name="Goeker M."/>
        </authorList>
    </citation>
    <scope>NUCLEOTIDE SEQUENCE [LARGE SCALE GENOMIC DNA]</scope>
    <source>
        <strain evidence="10 11">DSM 17721</strain>
    </source>
</reference>
<feature type="domain" description="4Fe-4S ferredoxin-type" evidence="9">
    <location>
        <begin position="75"/>
        <end position="109"/>
    </location>
</feature>
<evidence type="ECO:0000313" key="10">
    <source>
        <dbReference type="EMBL" id="MBA2880162.1"/>
    </source>
</evidence>
<keyword evidence="11" id="KW-1185">Reference proteome</keyword>
<gene>
    <name evidence="10" type="ORF">HNR65_000469</name>
</gene>
<dbReference type="Proteomes" id="UP000525298">
    <property type="component" value="Unassembled WGS sequence"/>
</dbReference>
<keyword evidence="5" id="KW-0274">FAD</keyword>
<evidence type="ECO:0000313" key="11">
    <source>
        <dbReference type="Proteomes" id="UP000525298"/>
    </source>
</evidence>
<dbReference type="GO" id="GO:0051912">
    <property type="term" value="F:CoB--CoM heterodisulfide reductase activity"/>
    <property type="evidence" value="ECO:0007669"/>
    <property type="project" value="UniProtKB-EC"/>
</dbReference>
<name>A0A7W0C6R8_9BACT</name>
<dbReference type="PROSITE" id="PS00198">
    <property type="entry name" value="4FE4S_FER_1"/>
    <property type="match status" value="3"/>
</dbReference>
<dbReference type="SUPFAM" id="SSF54862">
    <property type="entry name" value="4Fe-4S ferredoxins"/>
    <property type="match status" value="1"/>
</dbReference>
<dbReference type="PANTHER" id="PTHR43498">
    <property type="entry name" value="FERREDOXIN:COB-COM HETERODISULFIDE REDUCTASE SUBUNIT A"/>
    <property type="match status" value="1"/>
</dbReference>
<keyword evidence="5" id="KW-0285">Flavoprotein</keyword>
<evidence type="ECO:0000259" key="9">
    <source>
        <dbReference type="PROSITE" id="PS51379"/>
    </source>
</evidence>
<keyword evidence="8" id="KW-0411">Iron-sulfur</keyword>
<feature type="domain" description="4Fe-4S ferredoxin-type" evidence="9">
    <location>
        <begin position="898"/>
        <end position="927"/>
    </location>
</feature>
<keyword evidence="7" id="KW-0408">Iron</keyword>
<dbReference type="Pfam" id="PF00037">
    <property type="entry name" value="Fer4"/>
    <property type="match status" value="1"/>
</dbReference>
<dbReference type="EMBL" id="JACDUS010000001">
    <property type="protein sequence ID" value="MBA2880162.1"/>
    <property type="molecule type" value="Genomic_DNA"/>
</dbReference>
<feature type="domain" description="4Fe-4S ferredoxin-type" evidence="9">
    <location>
        <begin position="861"/>
        <end position="890"/>
    </location>
</feature>
<keyword evidence="4" id="KW-0479">Metal-binding</keyword>
<evidence type="ECO:0000256" key="7">
    <source>
        <dbReference type="ARBA" id="ARBA00023004"/>
    </source>
</evidence>
<dbReference type="InterPro" id="IPR023753">
    <property type="entry name" value="FAD/NAD-binding_dom"/>
</dbReference>
<dbReference type="AlphaFoldDB" id="A0A7W0C6R8"/>